<reference evidence="4" key="2">
    <citation type="submission" date="2023-06" db="EMBL/GenBank/DDBJ databases">
        <authorList>
            <consortium name="Lawrence Berkeley National Laboratory"/>
            <person name="Mondo S.J."/>
            <person name="Hensen N."/>
            <person name="Bonometti L."/>
            <person name="Westerberg I."/>
            <person name="Brannstrom I.O."/>
            <person name="Guillou S."/>
            <person name="Cros-Aarteil S."/>
            <person name="Calhoun S."/>
            <person name="Haridas S."/>
            <person name="Kuo A."/>
            <person name="Pangilinan J."/>
            <person name="Riley R."/>
            <person name="Labutti K."/>
            <person name="Andreopoulos B."/>
            <person name="Lipzen A."/>
            <person name="Chen C."/>
            <person name="Yanf M."/>
            <person name="Daum C."/>
            <person name="Ng V."/>
            <person name="Clum A."/>
            <person name="Steindorff A."/>
            <person name="Ohm R."/>
            <person name="Martin F."/>
            <person name="Silar P."/>
            <person name="Natvig D."/>
            <person name="Lalanne C."/>
            <person name="Gautier V."/>
            <person name="Ament-Velasquez S.L."/>
            <person name="Kruys A."/>
            <person name="Hutchinson M.I."/>
            <person name="Powell A.J."/>
            <person name="Barry K."/>
            <person name="Miller A.N."/>
            <person name="Grigoriev I.V."/>
            <person name="Debuchy R."/>
            <person name="Gladieux P."/>
            <person name="Thoren M.H."/>
            <person name="Johannesson H."/>
        </authorList>
    </citation>
    <scope>NUCLEOTIDE SEQUENCE</scope>
    <source>
        <strain evidence="4">CBS 333.67</strain>
    </source>
</reference>
<feature type="compositionally biased region" description="Low complexity" evidence="2">
    <location>
        <begin position="1"/>
        <end position="15"/>
    </location>
</feature>
<dbReference type="EMBL" id="JAUDZG010000004">
    <property type="protein sequence ID" value="KAK3305877.1"/>
    <property type="molecule type" value="Genomic_DNA"/>
</dbReference>
<evidence type="ECO:0000259" key="3">
    <source>
        <dbReference type="Pfam" id="PF07859"/>
    </source>
</evidence>
<dbReference type="AlphaFoldDB" id="A0AAJ0GTN8"/>
<dbReference type="Proteomes" id="UP001273166">
    <property type="component" value="Unassembled WGS sequence"/>
</dbReference>
<dbReference type="GO" id="GO:0016787">
    <property type="term" value="F:hydrolase activity"/>
    <property type="evidence" value="ECO:0007669"/>
    <property type="project" value="UniProtKB-KW"/>
</dbReference>
<dbReference type="InterPro" id="IPR029058">
    <property type="entry name" value="AB_hydrolase_fold"/>
</dbReference>
<dbReference type="Gene3D" id="3.40.50.1820">
    <property type="entry name" value="alpha/beta hydrolase"/>
    <property type="match status" value="1"/>
</dbReference>
<evidence type="ECO:0000256" key="1">
    <source>
        <dbReference type="ARBA" id="ARBA00022801"/>
    </source>
</evidence>
<evidence type="ECO:0000313" key="4">
    <source>
        <dbReference type="EMBL" id="KAK3305877.1"/>
    </source>
</evidence>
<feature type="region of interest" description="Disordered" evidence="2">
    <location>
        <begin position="1"/>
        <end position="23"/>
    </location>
</feature>
<gene>
    <name evidence="4" type="ORF">B0T15DRAFT_213382</name>
</gene>
<dbReference type="InterPro" id="IPR050300">
    <property type="entry name" value="GDXG_lipolytic_enzyme"/>
</dbReference>
<dbReference type="GeneID" id="87881528"/>
<dbReference type="PANTHER" id="PTHR48081:SF8">
    <property type="entry name" value="ALPHA_BETA HYDROLASE FOLD-3 DOMAIN-CONTAINING PROTEIN-RELATED"/>
    <property type="match status" value="1"/>
</dbReference>
<dbReference type="SUPFAM" id="SSF53474">
    <property type="entry name" value="alpha/beta-Hydrolases"/>
    <property type="match status" value="1"/>
</dbReference>
<evidence type="ECO:0000256" key="2">
    <source>
        <dbReference type="SAM" id="MobiDB-lite"/>
    </source>
</evidence>
<comment type="caution">
    <text evidence="4">The sequence shown here is derived from an EMBL/GenBank/DDBJ whole genome shotgun (WGS) entry which is preliminary data.</text>
</comment>
<keyword evidence="1 4" id="KW-0378">Hydrolase</keyword>
<sequence length="441" mass="48116">MSSDAPGQPHGHAPGQGDGDKETVLRRQVPPFLSKLMYASYMYSIKGALVPLWWLRDLGERRNPPAGRPDIVKTYECRPSLPVRIFFPSSYDQTSPTPLPTLFTIHGGGFCVGHIRDDDEWNRTFADKHNILVIALNYRKAPAHPFPTAPHDIEALLLAALADESLPIDRHHHHNSNNDNHQSPVPCTAILGFSAGGNLALSAVQLPSIRSHALCPSAAISVYGALDLSVPPHEKVRNRPWKPDLPPPRGDAKDALLGLAPAFDWAYIPEGQDLRDPLLSPHYASPQDLPGYVCLIAAELDMLAHDSWRLACRLSRERRGGGGGGGGKWGGRREVPDRRSDVPEERVCGSVDGRAAAGKGELVGIGSGEGREKDERFAFEENFPGGGGVKWLLVPDVVHGFDNPHLRALVGGKEATEDAVLKTEAYTAELARWLKEVVWKV</sequence>
<dbReference type="RefSeq" id="XP_062721657.1">
    <property type="nucleotide sequence ID" value="XM_062862699.1"/>
</dbReference>
<accession>A0AAJ0GTN8</accession>
<feature type="domain" description="Alpha/beta hydrolase fold-3" evidence="3">
    <location>
        <begin position="103"/>
        <end position="316"/>
    </location>
</feature>
<feature type="compositionally biased region" description="Basic and acidic residues" evidence="2">
    <location>
        <begin position="331"/>
        <end position="345"/>
    </location>
</feature>
<feature type="region of interest" description="Disordered" evidence="2">
    <location>
        <begin position="318"/>
        <end position="345"/>
    </location>
</feature>
<dbReference type="PANTHER" id="PTHR48081">
    <property type="entry name" value="AB HYDROLASE SUPERFAMILY PROTEIN C4A8.06C"/>
    <property type="match status" value="1"/>
</dbReference>
<keyword evidence="5" id="KW-1185">Reference proteome</keyword>
<dbReference type="InterPro" id="IPR013094">
    <property type="entry name" value="AB_hydrolase_3"/>
</dbReference>
<protein>
    <submittedName>
        <fullName evidence="4">Alpha/Beta hydrolase protein</fullName>
    </submittedName>
</protein>
<dbReference type="Pfam" id="PF07859">
    <property type="entry name" value="Abhydrolase_3"/>
    <property type="match status" value="1"/>
</dbReference>
<proteinExistence type="predicted"/>
<organism evidence="4 5">
    <name type="scientific">Chaetomium strumarium</name>
    <dbReference type="NCBI Taxonomy" id="1170767"/>
    <lineage>
        <taxon>Eukaryota</taxon>
        <taxon>Fungi</taxon>
        <taxon>Dikarya</taxon>
        <taxon>Ascomycota</taxon>
        <taxon>Pezizomycotina</taxon>
        <taxon>Sordariomycetes</taxon>
        <taxon>Sordariomycetidae</taxon>
        <taxon>Sordariales</taxon>
        <taxon>Chaetomiaceae</taxon>
        <taxon>Chaetomium</taxon>
    </lineage>
</organism>
<name>A0AAJ0GTN8_9PEZI</name>
<evidence type="ECO:0000313" key="5">
    <source>
        <dbReference type="Proteomes" id="UP001273166"/>
    </source>
</evidence>
<reference evidence="4" key="1">
    <citation type="journal article" date="2023" name="Mol. Phylogenet. Evol.">
        <title>Genome-scale phylogeny and comparative genomics of the fungal order Sordariales.</title>
        <authorList>
            <person name="Hensen N."/>
            <person name="Bonometti L."/>
            <person name="Westerberg I."/>
            <person name="Brannstrom I.O."/>
            <person name="Guillou S."/>
            <person name="Cros-Aarteil S."/>
            <person name="Calhoun S."/>
            <person name="Haridas S."/>
            <person name="Kuo A."/>
            <person name="Mondo S."/>
            <person name="Pangilinan J."/>
            <person name="Riley R."/>
            <person name="LaButti K."/>
            <person name="Andreopoulos B."/>
            <person name="Lipzen A."/>
            <person name="Chen C."/>
            <person name="Yan M."/>
            <person name="Daum C."/>
            <person name="Ng V."/>
            <person name="Clum A."/>
            <person name="Steindorff A."/>
            <person name="Ohm R.A."/>
            <person name="Martin F."/>
            <person name="Silar P."/>
            <person name="Natvig D.O."/>
            <person name="Lalanne C."/>
            <person name="Gautier V."/>
            <person name="Ament-Velasquez S.L."/>
            <person name="Kruys A."/>
            <person name="Hutchinson M.I."/>
            <person name="Powell A.J."/>
            <person name="Barry K."/>
            <person name="Miller A.N."/>
            <person name="Grigoriev I.V."/>
            <person name="Debuchy R."/>
            <person name="Gladieux P."/>
            <person name="Hiltunen Thoren M."/>
            <person name="Johannesson H."/>
        </authorList>
    </citation>
    <scope>NUCLEOTIDE SEQUENCE</scope>
    <source>
        <strain evidence="4">CBS 333.67</strain>
    </source>
</reference>